<gene>
    <name evidence="1" type="ORF">AN396_10385</name>
</gene>
<evidence type="ECO:0000313" key="1">
    <source>
        <dbReference type="EMBL" id="ONI38592.1"/>
    </source>
</evidence>
<dbReference type="EMBL" id="LJDB01000083">
    <property type="protein sequence ID" value="ONI38592.1"/>
    <property type="molecule type" value="Genomic_DNA"/>
</dbReference>
<reference evidence="1" key="1">
    <citation type="submission" date="2016-08" db="EMBL/GenBank/DDBJ databases">
        <authorList>
            <person name="Ngugi D.K."/>
            <person name="Miyake S."/>
            <person name="Stingl U."/>
        </authorList>
    </citation>
    <scope>NUCLEOTIDE SEQUENCE</scope>
    <source>
        <strain evidence="1">SCG-B11WGA-EpuloA1</strain>
    </source>
</reference>
<name>A0ACC8X8W8_9FIRM</name>
<dbReference type="Proteomes" id="UP000188605">
    <property type="component" value="Unassembled WGS sequence"/>
</dbReference>
<sequence length="393" mass="44539">MSKIVFFNLPGHGHVNPTIKLVRELIKNGHDIIYYCFDEFKNKIEATGAKYVSCDKYLPKKLFKKAMDVNPHILVIPNMIMKTTLNMQSKCLHELKKIKPDCIIYDSLALWGRLYAEKLGILHISSTTTFIFNKSMTKRIPISIKYLRDVVPQSIPSLPTYLKLKNQLSKNYNYNSLNDMILAKEDEKIITYTSELLQTYITPSPNIKFVGTMIDWPDIVKQKNRFPKKIYISLGTVNNQNIIFYKNCFKALQNYNAQIIMSVGKSTDINSLGQIPSNFTVKNFVDQVEVLKTIDIFLTHGGMNSVNEALAHGLPLIVHPQQPEQTLVATQVENFGAGIHLKEPSINNILASVNQVLINKKYAIRAALIAKEFRALGGSKSAVQFIEEVINSN</sequence>
<protein>
    <submittedName>
        <fullName evidence="1">Uncharacterized protein</fullName>
    </submittedName>
</protein>
<comment type="caution">
    <text evidence="1">The sequence shown here is derived from an EMBL/GenBank/DDBJ whole genome shotgun (WGS) entry which is preliminary data.</text>
</comment>
<evidence type="ECO:0000313" key="2">
    <source>
        <dbReference type="Proteomes" id="UP000188605"/>
    </source>
</evidence>
<proteinExistence type="predicted"/>
<keyword evidence="2" id="KW-1185">Reference proteome</keyword>
<accession>A0ACC8X8W8</accession>
<organism evidence="1 2">
    <name type="scientific">Candidatus Epulonipiscium fishelsonii</name>
    <dbReference type="NCBI Taxonomy" id="77094"/>
    <lineage>
        <taxon>Bacteria</taxon>
        <taxon>Bacillati</taxon>
        <taxon>Bacillota</taxon>
        <taxon>Clostridia</taxon>
        <taxon>Lachnospirales</taxon>
        <taxon>Lachnospiraceae</taxon>
        <taxon>Candidatus Epulonipiscium</taxon>
    </lineage>
</organism>